<proteinExistence type="inferred from homology"/>
<dbReference type="Pfam" id="PF00501">
    <property type="entry name" value="AMP-binding"/>
    <property type="match status" value="1"/>
</dbReference>
<keyword evidence="3" id="KW-0276">Fatty acid metabolism</keyword>
<dbReference type="AlphaFoldDB" id="M2YC54"/>
<keyword evidence="4" id="KW-0443">Lipid metabolism</keyword>
<evidence type="ECO:0000313" key="8">
    <source>
        <dbReference type="EMBL" id="EME36075.1"/>
    </source>
</evidence>
<name>M2YC54_9MICC</name>
<evidence type="ECO:0000259" key="6">
    <source>
        <dbReference type="Pfam" id="PF00501"/>
    </source>
</evidence>
<feature type="region of interest" description="Disordered" evidence="5">
    <location>
        <begin position="1"/>
        <end position="20"/>
    </location>
</feature>
<organism evidence="8 9">
    <name type="scientific">Kocuria palustris PEL</name>
    <dbReference type="NCBI Taxonomy" id="1236550"/>
    <lineage>
        <taxon>Bacteria</taxon>
        <taxon>Bacillati</taxon>
        <taxon>Actinomycetota</taxon>
        <taxon>Actinomycetes</taxon>
        <taxon>Micrococcales</taxon>
        <taxon>Micrococcaceae</taxon>
        <taxon>Kocuria</taxon>
    </lineage>
</organism>
<keyword evidence="9" id="KW-1185">Reference proteome</keyword>
<reference evidence="8 9" key="1">
    <citation type="journal article" date="2014" name="Genome Announc.">
        <title>Draft Genome Sequence of Kocuria palustris PEL.</title>
        <authorList>
            <person name="Sharma G."/>
            <person name="Khatri I."/>
            <person name="Subramanian S."/>
        </authorList>
    </citation>
    <scope>NUCLEOTIDE SEQUENCE [LARGE SCALE GENOMIC DNA]</scope>
    <source>
        <strain evidence="8 9">PEL</strain>
    </source>
</reference>
<dbReference type="InterPro" id="IPR000873">
    <property type="entry name" value="AMP-dep_synth/lig_dom"/>
</dbReference>
<dbReference type="FunFam" id="3.30.300.30:FF:000008">
    <property type="entry name" value="2,3-dihydroxybenzoate-AMP ligase"/>
    <property type="match status" value="1"/>
</dbReference>
<sequence length="558" mass="60977">MAAEPPLVHGAPSTMGDHEQLTTTRMLRDAARSFGDQQISYRDDSGQWQSTDYAATWDRVLRMGSALEGLGIGPDSRVGVLLWNSLEHYESYFSIPLVGATMIQLNMRLAPADLAYVIGHSGATTLIVDHTLLRLAQGLKEHIPQVTQWIVVGPDSSLEQFDGFPGVSSYEQLIAGSQRLAQIPNMAETTASAACYTTGTTGRPKGVFLSHRSVWLHAMAVSSNSGLTGADKVMMLTPMFHVQCWGLPFAATAVGAQMVLPGRFTLDDMDMLTEAILEQEVTLAPAAPAILMPMLRSLKRMDAPPRLDGLRFLCGASEPPVSMMRAFHELTGAEVVHAYGATETSPVVTMNRMKPSVAARVSEEEAWEMRKYQGLVVAGVDVKIVDPAGEEVPNDGSTAGEVRLRGPWIVASYADNPEATEAGFDEEGYWRSGDVGYLNEHGYLKITDRLKDVIKSGGEWISSIDMENRLMALDGVVEATVIGVPHPKWEERPLALVVRSEGSDVTEASVREHLCGAFAEWQLPDEIRFIDEIARTSVGKINKKKLRDEYSDAFQPES</sequence>
<dbReference type="GO" id="GO:0006631">
    <property type="term" value="P:fatty acid metabolic process"/>
    <property type="evidence" value="ECO:0007669"/>
    <property type="project" value="UniProtKB-KW"/>
</dbReference>
<dbReference type="PANTHER" id="PTHR43859">
    <property type="entry name" value="ACYL-ACTIVATING ENZYME"/>
    <property type="match status" value="1"/>
</dbReference>
<dbReference type="InterPro" id="IPR025110">
    <property type="entry name" value="AMP-bd_C"/>
</dbReference>
<feature type="domain" description="AMP-binding enzyme C-terminal" evidence="7">
    <location>
        <begin position="466"/>
        <end position="540"/>
    </location>
</feature>
<dbReference type="InterPro" id="IPR042099">
    <property type="entry name" value="ANL_N_sf"/>
</dbReference>
<evidence type="ECO:0000256" key="1">
    <source>
        <dbReference type="ARBA" id="ARBA00006432"/>
    </source>
</evidence>
<dbReference type="Gene3D" id="3.40.50.12780">
    <property type="entry name" value="N-terminal domain of ligase-like"/>
    <property type="match status" value="1"/>
</dbReference>
<dbReference type="RefSeq" id="WP_006215269.1">
    <property type="nucleotide sequence ID" value="NZ_ANHZ02000018.1"/>
</dbReference>
<evidence type="ECO:0000256" key="4">
    <source>
        <dbReference type="ARBA" id="ARBA00023098"/>
    </source>
</evidence>
<dbReference type="Proteomes" id="UP000009877">
    <property type="component" value="Unassembled WGS sequence"/>
</dbReference>
<feature type="domain" description="AMP-dependent synthetase/ligase" evidence="6">
    <location>
        <begin position="29"/>
        <end position="413"/>
    </location>
</feature>
<evidence type="ECO:0000313" key="9">
    <source>
        <dbReference type="Proteomes" id="UP000009877"/>
    </source>
</evidence>
<evidence type="ECO:0000259" key="7">
    <source>
        <dbReference type="Pfam" id="PF13193"/>
    </source>
</evidence>
<dbReference type="PANTHER" id="PTHR43859:SF4">
    <property type="entry name" value="BUTANOATE--COA LIGASE AAE1-RELATED"/>
    <property type="match status" value="1"/>
</dbReference>
<dbReference type="NCBIfam" id="NF004837">
    <property type="entry name" value="PRK06187.1"/>
    <property type="match status" value="1"/>
</dbReference>
<comment type="similarity">
    <text evidence="1">Belongs to the ATP-dependent AMP-binding enzyme family.</text>
</comment>
<dbReference type="Gene3D" id="3.30.300.30">
    <property type="match status" value="1"/>
</dbReference>
<accession>M2YC54</accession>
<comment type="caution">
    <text evidence="8">The sequence shown here is derived from an EMBL/GenBank/DDBJ whole genome shotgun (WGS) entry which is preliminary data.</text>
</comment>
<dbReference type="SUPFAM" id="SSF56801">
    <property type="entry name" value="Acetyl-CoA synthetase-like"/>
    <property type="match status" value="1"/>
</dbReference>
<evidence type="ECO:0000256" key="3">
    <source>
        <dbReference type="ARBA" id="ARBA00022832"/>
    </source>
</evidence>
<keyword evidence="2 8" id="KW-0436">Ligase</keyword>
<dbReference type="EMBL" id="ANHZ02000018">
    <property type="protein sequence ID" value="EME36075.1"/>
    <property type="molecule type" value="Genomic_DNA"/>
</dbReference>
<dbReference type="Pfam" id="PF13193">
    <property type="entry name" value="AMP-binding_C"/>
    <property type="match status" value="1"/>
</dbReference>
<dbReference type="GO" id="GO:0016874">
    <property type="term" value="F:ligase activity"/>
    <property type="evidence" value="ECO:0007669"/>
    <property type="project" value="UniProtKB-KW"/>
</dbReference>
<gene>
    <name evidence="8" type="ORF">C884_00843</name>
</gene>
<dbReference type="STRING" id="71999.KPaMU14_03920"/>
<evidence type="ECO:0000256" key="5">
    <source>
        <dbReference type="SAM" id="MobiDB-lite"/>
    </source>
</evidence>
<dbReference type="InterPro" id="IPR045851">
    <property type="entry name" value="AMP-bd_C_sf"/>
</dbReference>
<evidence type="ECO:0000256" key="2">
    <source>
        <dbReference type="ARBA" id="ARBA00022598"/>
    </source>
</evidence>
<protein>
    <submittedName>
        <fullName evidence="8">Long-chain-fatty-acid--CoA ligase</fullName>
    </submittedName>
</protein>